<dbReference type="Proteomes" id="UP000591131">
    <property type="component" value="Unassembled WGS sequence"/>
</dbReference>
<evidence type="ECO:0008006" key="4">
    <source>
        <dbReference type="Google" id="ProtNLM"/>
    </source>
</evidence>
<reference evidence="2 3" key="1">
    <citation type="submission" date="2020-04" db="EMBL/GenBank/DDBJ databases">
        <title>Perkinsus chesapeaki whole genome sequence.</title>
        <authorList>
            <person name="Bogema D.R."/>
        </authorList>
    </citation>
    <scope>NUCLEOTIDE SEQUENCE [LARGE SCALE GENOMIC DNA]</scope>
    <source>
        <strain evidence="2">ATCC PRA-425</strain>
    </source>
</reference>
<feature type="signal peptide" evidence="1">
    <location>
        <begin position="1"/>
        <end position="19"/>
    </location>
</feature>
<protein>
    <recommendedName>
        <fullName evidence="4">Secreted protein</fullName>
    </recommendedName>
</protein>
<sequence>MITIAPFLIICKLLVRASAQAEGSPTDSALGNFTALFLEHEVRNFVDDMIQKARSIPIGRVVVNEFCKYVEMDITPALEFLFGYLLDRSRSYELATAMCVDNGSCPAKALLNKFDKQTSPDRLVDLSNFVYCQHRPDATFSECSKAVLTTMTDVAVRKVDAVCSAKNPDSAFEEFCSYYKMKENFGGGMLVSFLSIFSHAAAHCTDRKCS</sequence>
<feature type="chain" id="PRO_5029607369" description="Secreted protein" evidence="1">
    <location>
        <begin position="20"/>
        <end position="210"/>
    </location>
</feature>
<proteinExistence type="predicted"/>
<dbReference type="EMBL" id="JAAPAO010000273">
    <property type="protein sequence ID" value="KAF4665015.1"/>
    <property type="molecule type" value="Genomic_DNA"/>
</dbReference>
<dbReference type="AlphaFoldDB" id="A0A7J6M0J6"/>
<keyword evidence="1" id="KW-0732">Signal</keyword>
<evidence type="ECO:0000313" key="2">
    <source>
        <dbReference type="EMBL" id="KAF4665015.1"/>
    </source>
</evidence>
<keyword evidence="3" id="KW-1185">Reference proteome</keyword>
<comment type="caution">
    <text evidence="2">The sequence shown here is derived from an EMBL/GenBank/DDBJ whole genome shotgun (WGS) entry which is preliminary data.</text>
</comment>
<organism evidence="2 3">
    <name type="scientific">Perkinsus chesapeaki</name>
    <name type="common">Clam parasite</name>
    <name type="synonym">Perkinsus andrewsi</name>
    <dbReference type="NCBI Taxonomy" id="330153"/>
    <lineage>
        <taxon>Eukaryota</taxon>
        <taxon>Sar</taxon>
        <taxon>Alveolata</taxon>
        <taxon>Perkinsozoa</taxon>
        <taxon>Perkinsea</taxon>
        <taxon>Perkinsida</taxon>
        <taxon>Perkinsidae</taxon>
        <taxon>Perkinsus</taxon>
    </lineage>
</organism>
<gene>
    <name evidence="2" type="ORF">FOL47_004834</name>
</gene>
<evidence type="ECO:0000256" key="1">
    <source>
        <dbReference type="SAM" id="SignalP"/>
    </source>
</evidence>
<evidence type="ECO:0000313" key="3">
    <source>
        <dbReference type="Proteomes" id="UP000591131"/>
    </source>
</evidence>
<accession>A0A7J6M0J6</accession>
<name>A0A7J6M0J6_PERCH</name>